<proteinExistence type="predicted"/>
<accession>A0A8S0P6H6</accession>
<keyword evidence="1" id="KW-0175">Coiled coil</keyword>
<feature type="region of interest" description="Disordered" evidence="2">
    <location>
        <begin position="1"/>
        <end position="38"/>
    </location>
</feature>
<comment type="caution">
    <text evidence="3">The sequence shown here is derived from an EMBL/GenBank/DDBJ whole genome shotgun (WGS) entry which is preliminary data.</text>
</comment>
<feature type="coiled-coil region" evidence="1">
    <location>
        <begin position="114"/>
        <end position="148"/>
    </location>
</feature>
<dbReference type="GO" id="GO:0005634">
    <property type="term" value="C:nucleus"/>
    <property type="evidence" value="ECO:0007669"/>
    <property type="project" value="TreeGrafter"/>
</dbReference>
<dbReference type="Gramene" id="OE9A068746T1">
    <property type="protein sequence ID" value="OE9A068746C1"/>
    <property type="gene ID" value="OE9A068746"/>
</dbReference>
<sequence>MEESHKELQLLSTPHTAPSSSARPPYSSTKIRSTDRFQGPSTLDLQLSISVSPFEPPSESVLIRKVNQKSISSRVEALKWHAAEQIRLAAMEEAYAERLREHTRKEMELAQSEFARARSLWERAREEVERAEKMKETATQRLDSTSMEITCQSCRQMFQS</sequence>
<evidence type="ECO:0000256" key="1">
    <source>
        <dbReference type="SAM" id="Coils"/>
    </source>
</evidence>
<dbReference type="Proteomes" id="UP000594638">
    <property type="component" value="Unassembled WGS sequence"/>
</dbReference>
<dbReference type="AlphaFoldDB" id="A0A8S0P6H6"/>
<dbReference type="GO" id="GO:0009630">
    <property type="term" value="P:gravitropism"/>
    <property type="evidence" value="ECO:0007669"/>
    <property type="project" value="TreeGrafter"/>
</dbReference>
<evidence type="ECO:0000313" key="3">
    <source>
        <dbReference type="EMBL" id="CAA2933663.1"/>
    </source>
</evidence>
<dbReference type="PANTHER" id="PTHR34946">
    <property type="entry name" value="OS03G0310200 PROTEIN"/>
    <property type="match status" value="1"/>
</dbReference>
<gene>
    <name evidence="3" type="ORF">OLEA9_A068746</name>
</gene>
<dbReference type="OrthoDB" id="1900138at2759"/>
<evidence type="ECO:0000313" key="4">
    <source>
        <dbReference type="Proteomes" id="UP000594638"/>
    </source>
</evidence>
<name>A0A8S0P6H6_OLEEU</name>
<organism evidence="3 4">
    <name type="scientific">Olea europaea subsp. europaea</name>
    <dbReference type="NCBI Taxonomy" id="158383"/>
    <lineage>
        <taxon>Eukaryota</taxon>
        <taxon>Viridiplantae</taxon>
        <taxon>Streptophyta</taxon>
        <taxon>Embryophyta</taxon>
        <taxon>Tracheophyta</taxon>
        <taxon>Spermatophyta</taxon>
        <taxon>Magnoliopsida</taxon>
        <taxon>eudicotyledons</taxon>
        <taxon>Gunneridae</taxon>
        <taxon>Pentapetalae</taxon>
        <taxon>asterids</taxon>
        <taxon>lamiids</taxon>
        <taxon>Lamiales</taxon>
        <taxon>Oleaceae</taxon>
        <taxon>Oleeae</taxon>
        <taxon>Olea</taxon>
    </lineage>
</organism>
<reference evidence="3 4" key="1">
    <citation type="submission" date="2019-12" db="EMBL/GenBank/DDBJ databases">
        <authorList>
            <person name="Alioto T."/>
            <person name="Alioto T."/>
            <person name="Gomez Garrido J."/>
        </authorList>
    </citation>
    <scope>NUCLEOTIDE SEQUENCE [LARGE SCALE GENOMIC DNA]</scope>
</reference>
<keyword evidence="4" id="KW-1185">Reference proteome</keyword>
<dbReference type="EMBL" id="CACTIH010000005">
    <property type="protein sequence ID" value="CAA2933663.1"/>
    <property type="molecule type" value="Genomic_DNA"/>
</dbReference>
<evidence type="ECO:0000256" key="2">
    <source>
        <dbReference type="SAM" id="MobiDB-lite"/>
    </source>
</evidence>
<dbReference type="PANTHER" id="PTHR34946:SF2">
    <property type="entry name" value="OS04G0386300 PROTEIN"/>
    <property type="match status" value="1"/>
</dbReference>
<feature type="compositionally biased region" description="Low complexity" evidence="2">
    <location>
        <begin position="17"/>
        <end position="28"/>
    </location>
</feature>
<protein>
    <submittedName>
        <fullName evidence="3">Uncharacterized protein</fullName>
    </submittedName>
</protein>